<dbReference type="EMBL" id="OX395130">
    <property type="protein sequence ID" value="CAI5775440.1"/>
    <property type="molecule type" value="Genomic_DNA"/>
</dbReference>
<sequence>MAAIKMCILPKLLFLFQNVPVIRGNSIFKNWQKILSKFIWQGKRPRIRFKLLTDRKDRGGFAVPNLRLYYEALCLCWLREWIVLKNTDLLDLEGFDLRFGWHAYLWQNKEKVHKGSSNHIIRGSLLEVWEKNRKLLEKNTPWWLSPIDILTIKKTNIEGERWTYEDLLERSEKGWKIRPYEELKDKLTGWLQYHQINALWKEDKKTGMNEKKSRFQVEIIESKTKLLSKMYNLLLEWDTKDEEVKEVMIKWAIDFGYNLDYDNWTRLWNKGMKFTACTTLRENMEKMMYRWYITPVKLEKMYKTRDNRCWKCKSKEGSFYHMWWKCEEIKKIWEAIYNELKKILKYTFVKKPEAFLLGMIGDKIKKEDYIMFQYATVAARILLAQNWKTPNIPTVKDWQIKLFEYLELAKMTQNIRQQKDTKFNDDWTKFITYMETNSRNLKITVGLT</sequence>
<dbReference type="PANTHER" id="PTHR31635:SF196">
    <property type="entry name" value="REVERSE TRANSCRIPTASE DOMAIN-CONTAINING PROTEIN-RELATED"/>
    <property type="match status" value="1"/>
</dbReference>
<dbReference type="Proteomes" id="UP001178461">
    <property type="component" value="Chromosome 5"/>
</dbReference>
<dbReference type="PANTHER" id="PTHR31635">
    <property type="entry name" value="REVERSE TRANSCRIPTASE DOMAIN-CONTAINING PROTEIN-RELATED"/>
    <property type="match status" value="1"/>
</dbReference>
<feature type="chain" id="PRO_5041347375" description="Reverse transcriptase zinc-binding domain-containing protein" evidence="1">
    <location>
        <begin position="25"/>
        <end position="448"/>
    </location>
</feature>
<dbReference type="AlphaFoldDB" id="A0AA35KC89"/>
<protein>
    <recommendedName>
        <fullName evidence="4">Reverse transcriptase zinc-binding domain-containing protein</fullName>
    </recommendedName>
</protein>
<evidence type="ECO:0008006" key="4">
    <source>
        <dbReference type="Google" id="ProtNLM"/>
    </source>
</evidence>
<keyword evidence="1" id="KW-0732">Signal</keyword>
<gene>
    <name evidence="2" type="ORF">PODLI_1B004431</name>
</gene>
<reference evidence="2" key="1">
    <citation type="submission" date="2022-12" db="EMBL/GenBank/DDBJ databases">
        <authorList>
            <person name="Alioto T."/>
            <person name="Alioto T."/>
            <person name="Gomez Garrido J."/>
        </authorList>
    </citation>
    <scope>NUCLEOTIDE SEQUENCE</scope>
</reference>
<accession>A0AA35KC89</accession>
<evidence type="ECO:0000313" key="3">
    <source>
        <dbReference type="Proteomes" id="UP001178461"/>
    </source>
</evidence>
<evidence type="ECO:0000256" key="1">
    <source>
        <dbReference type="SAM" id="SignalP"/>
    </source>
</evidence>
<evidence type="ECO:0000313" key="2">
    <source>
        <dbReference type="EMBL" id="CAI5775440.1"/>
    </source>
</evidence>
<keyword evidence="3" id="KW-1185">Reference proteome</keyword>
<name>A0AA35KC89_9SAUR</name>
<organism evidence="2 3">
    <name type="scientific">Podarcis lilfordi</name>
    <name type="common">Lilford's wall lizard</name>
    <dbReference type="NCBI Taxonomy" id="74358"/>
    <lineage>
        <taxon>Eukaryota</taxon>
        <taxon>Metazoa</taxon>
        <taxon>Chordata</taxon>
        <taxon>Craniata</taxon>
        <taxon>Vertebrata</taxon>
        <taxon>Euteleostomi</taxon>
        <taxon>Lepidosauria</taxon>
        <taxon>Squamata</taxon>
        <taxon>Bifurcata</taxon>
        <taxon>Unidentata</taxon>
        <taxon>Episquamata</taxon>
        <taxon>Laterata</taxon>
        <taxon>Lacertibaenia</taxon>
        <taxon>Lacertidae</taxon>
        <taxon>Podarcis</taxon>
    </lineage>
</organism>
<feature type="signal peptide" evidence="1">
    <location>
        <begin position="1"/>
        <end position="24"/>
    </location>
</feature>
<proteinExistence type="predicted"/>